<dbReference type="InterPro" id="IPR008143">
    <property type="entry name" value="Ala_DH/PNT_CS2"/>
</dbReference>
<evidence type="ECO:0000313" key="6">
    <source>
        <dbReference type="EMBL" id="AWV89405.1"/>
    </source>
</evidence>
<dbReference type="SUPFAM" id="SSF52283">
    <property type="entry name" value="Formate/glycerate dehydrogenase catalytic domain-like"/>
    <property type="match status" value="1"/>
</dbReference>
<evidence type="ECO:0000313" key="7">
    <source>
        <dbReference type="Proteomes" id="UP000249799"/>
    </source>
</evidence>
<gene>
    <name evidence="6" type="primary">ald</name>
    <name evidence="6" type="ORF">DN745_08670</name>
</gene>
<dbReference type="NCBIfam" id="TIGR00518">
    <property type="entry name" value="alaDH"/>
    <property type="match status" value="1"/>
</dbReference>
<dbReference type="RefSeq" id="WP_111333993.1">
    <property type="nucleotide sequence ID" value="NZ_CP030032.1"/>
</dbReference>
<evidence type="ECO:0000256" key="4">
    <source>
        <dbReference type="ARBA" id="ARBA00023027"/>
    </source>
</evidence>
<dbReference type="PANTHER" id="PTHR42795:SF1">
    <property type="entry name" value="ALANINE DEHYDROGENASE"/>
    <property type="match status" value="1"/>
</dbReference>
<protein>
    <recommendedName>
        <fullName evidence="2 5">Alanine dehydrogenase</fullName>
        <ecNumber evidence="2 5">1.4.1.1</ecNumber>
    </recommendedName>
</protein>
<evidence type="ECO:0000256" key="2">
    <source>
        <dbReference type="ARBA" id="ARBA00012897"/>
    </source>
</evidence>
<dbReference type="EMBL" id="CP030032">
    <property type="protein sequence ID" value="AWV89405.1"/>
    <property type="molecule type" value="Genomic_DNA"/>
</dbReference>
<accession>A0A2Z4FKS5</accession>
<evidence type="ECO:0000256" key="5">
    <source>
        <dbReference type="PIRNR" id="PIRNR000183"/>
    </source>
</evidence>
<dbReference type="OrthoDB" id="9804592at2"/>
<comment type="similarity">
    <text evidence="1 5">Belongs to the AlaDH/PNT family.</text>
</comment>
<dbReference type="KEGG" id="bsed:DN745_08670"/>
<evidence type="ECO:0000256" key="3">
    <source>
        <dbReference type="ARBA" id="ARBA00023002"/>
    </source>
</evidence>
<name>A0A2Z4FKS5_9DELT</name>
<dbReference type="PIRSF" id="PIRSF000183">
    <property type="entry name" value="Alanine_dh"/>
    <property type="match status" value="1"/>
</dbReference>
<dbReference type="FunFam" id="3.40.50.720:FF:000049">
    <property type="entry name" value="Alanine dehydrogenase"/>
    <property type="match status" value="1"/>
</dbReference>
<dbReference type="InterPro" id="IPR036291">
    <property type="entry name" value="NAD(P)-bd_dom_sf"/>
</dbReference>
<keyword evidence="3 5" id="KW-0560">Oxidoreductase</keyword>
<reference evidence="6 7" key="1">
    <citation type="submission" date="2018-06" db="EMBL/GenBank/DDBJ databases">
        <title>Lujinxingia sediminis gen. nov. sp. nov., a new facultative anaerobic member of the class Deltaproteobacteria, and proposal of Lujinxingaceae fam. nov.</title>
        <authorList>
            <person name="Guo L.-Y."/>
            <person name="Li C.-M."/>
            <person name="Wang S."/>
            <person name="Du Z.-J."/>
        </authorList>
    </citation>
    <scope>NUCLEOTIDE SEQUENCE [LARGE SCALE GENOMIC DNA]</scope>
    <source>
        <strain evidence="6 7">FA350</strain>
    </source>
</reference>
<sequence length="373" mass="39602">MRIGVPTEIKDNEYRVGLIPASVREYVSRGHQVRIQKGAGEGSGISDAEYHDSGAQILDNPRDIWENSDMIVKVKEPLPSEYDLMQPNQILYTYLHLAAVPELAQVLLEKKVSAVAYETIELADGRLPLLEPMSEVAGRMSIQVGARSLERSAGGKGVLLGGVPGVLRGKVVILGGGTVGTNAATMAVGMGADVTIFDVNLYRLRDLNEMFNNRIQTLYSNAENIAVAVRGADLVVGAVLLAGARAPNLVPRSLLKEMQPGSVVVDVAVDQGGCIETCKPTTHAHPTYVIDDIVHYCVANMPGAVPRTSTFALGNTTLRDGLAIAQRGIEVAVRSDSALAKGLNTYAGCVTHPAVAASLELEYTPALDAVGRP</sequence>
<dbReference type="Proteomes" id="UP000249799">
    <property type="component" value="Chromosome"/>
</dbReference>
<dbReference type="Gene3D" id="3.40.50.720">
    <property type="entry name" value="NAD(P)-binding Rossmann-like Domain"/>
    <property type="match status" value="2"/>
</dbReference>
<evidence type="ECO:0000256" key="1">
    <source>
        <dbReference type="ARBA" id="ARBA00005689"/>
    </source>
</evidence>
<dbReference type="SUPFAM" id="SSF51735">
    <property type="entry name" value="NAD(P)-binding Rossmann-fold domains"/>
    <property type="match status" value="1"/>
</dbReference>
<organism evidence="6 7">
    <name type="scientific">Bradymonas sediminis</name>
    <dbReference type="NCBI Taxonomy" id="1548548"/>
    <lineage>
        <taxon>Bacteria</taxon>
        <taxon>Deltaproteobacteria</taxon>
        <taxon>Bradymonadales</taxon>
        <taxon>Bradymonadaceae</taxon>
        <taxon>Bradymonas</taxon>
    </lineage>
</organism>
<dbReference type="PANTHER" id="PTHR42795">
    <property type="entry name" value="ALANINE DEHYDROGENASE"/>
    <property type="match status" value="1"/>
</dbReference>
<dbReference type="SMART" id="SM01002">
    <property type="entry name" value="AlaDh_PNT_C"/>
    <property type="match status" value="1"/>
</dbReference>
<keyword evidence="4 5" id="KW-0520">NAD</keyword>
<dbReference type="CDD" id="cd05305">
    <property type="entry name" value="L-AlaDH"/>
    <property type="match status" value="1"/>
</dbReference>
<dbReference type="InterPro" id="IPR008141">
    <property type="entry name" value="Ala_DH"/>
</dbReference>
<dbReference type="Pfam" id="PF01262">
    <property type="entry name" value="AlaDh_PNT_C"/>
    <property type="match status" value="1"/>
</dbReference>
<dbReference type="GO" id="GO:0000286">
    <property type="term" value="F:alanine dehydrogenase activity"/>
    <property type="evidence" value="ECO:0007669"/>
    <property type="project" value="UniProtKB-UniRule"/>
</dbReference>
<dbReference type="PROSITE" id="PS00837">
    <property type="entry name" value="ALADH_PNT_2"/>
    <property type="match status" value="1"/>
</dbReference>
<dbReference type="AlphaFoldDB" id="A0A2Z4FKS5"/>
<comment type="catalytic activity">
    <reaction evidence="5">
        <text>L-alanine + NAD(+) + H2O = pyruvate + NH4(+) + NADH + H(+)</text>
        <dbReference type="Rhea" id="RHEA:18405"/>
        <dbReference type="ChEBI" id="CHEBI:15361"/>
        <dbReference type="ChEBI" id="CHEBI:15377"/>
        <dbReference type="ChEBI" id="CHEBI:15378"/>
        <dbReference type="ChEBI" id="CHEBI:28938"/>
        <dbReference type="ChEBI" id="CHEBI:57540"/>
        <dbReference type="ChEBI" id="CHEBI:57945"/>
        <dbReference type="ChEBI" id="CHEBI:57972"/>
        <dbReference type="EC" id="1.4.1.1"/>
    </reaction>
</comment>
<dbReference type="GO" id="GO:0005886">
    <property type="term" value="C:plasma membrane"/>
    <property type="evidence" value="ECO:0007669"/>
    <property type="project" value="TreeGrafter"/>
</dbReference>
<keyword evidence="7" id="KW-1185">Reference proteome</keyword>
<dbReference type="InterPro" id="IPR007886">
    <property type="entry name" value="AlaDH/PNT_N"/>
</dbReference>
<dbReference type="InterPro" id="IPR007698">
    <property type="entry name" value="AlaDH/PNT_NAD(H)-bd"/>
</dbReference>
<proteinExistence type="inferred from homology"/>
<dbReference type="Pfam" id="PF05222">
    <property type="entry name" value="AlaDh_PNT_N"/>
    <property type="match status" value="1"/>
</dbReference>
<dbReference type="EC" id="1.4.1.1" evidence="2 5"/>
<dbReference type="SMART" id="SM01003">
    <property type="entry name" value="AlaDh_PNT_N"/>
    <property type="match status" value="1"/>
</dbReference>
<dbReference type="GO" id="GO:0042853">
    <property type="term" value="P:L-alanine catabolic process"/>
    <property type="evidence" value="ECO:0007669"/>
    <property type="project" value="InterPro"/>
</dbReference>